<protein>
    <recommendedName>
        <fullName evidence="3">Chemotaxis protein CheX</fullName>
    </recommendedName>
</protein>
<dbReference type="InterPro" id="IPR028976">
    <property type="entry name" value="CheC-like_sf"/>
</dbReference>
<evidence type="ECO:0000313" key="2">
    <source>
        <dbReference type="EMBL" id="HGS22829.1"/>
    </source>
</evidence>
<dbReference type="GO" id="GO:0006935">
    <property type="term" value="P:chemotaxis"/>
    <property type="evidence" value="ECO:0007669"/>
    <property type="project" value="UniProtKB-KW"/>
</dbReference>
<dbReference type="EMBL" id="DSYK01000661">
    <property type="protein sequence ID" value="HGS22829.1"/>
    <property type="molecule type" value="Genomic_DNA"/>
</dbReference>
<sequence length="88" mass="9547">MNVKFLNPFVEAAYEVLTAETRQEVTRGDLKLENGTYLTDDLTVILSLVGAVEGTVFYSMSAATGATWWTPTACSSCACGRPTWTFVA</sequence>
<dbReference type="AlphaFoldDB" id="A0A7C4PND0"/>
<keyword evidence="1" id="KW-0145">Chemotaxis</keyword>
<comment type="caution">
    <text evidence="2">The sequence shown here is derived from an EMBL/GenBank/DDBJ whole genome shotgun (WGS) entry which is preliminary data.</text>
</comment>
<evidence type="ECO:0008006" key="3">
    <source>
        <dbReference type="Google" id="ProtNLM"/>
    </source>
</evidence>
<reference evidence="2" key="1">
    <citation type="journal article" date="2020" name="mSystems">
        <title>Genome- and Community-Level Interaction Insights into Carbon Utilization and Element Cycling Functions of Hydrothermarchaeota in Hydrothermal Sediment.</title>
        <authorList>
            <person name="Zhou Z."/>
            <person name="Liu Y."/>
            <person name="Xu W."/>
            <person name="Pan J."/>
            <person name="Luo Z.H."/>
            <person name="Li M."/>
        </authorList>
    </citation>
    <scope>NUCLEOTIDE SEQUENCE [LARGE SCALE GENOMIC DNA]</scope>
    <source>
        <strain evidence="2">SpSt-573</strain>
    </source>
</reference>
<name>A0A7C4PND0_9CHLR</name>
<evidence type="ECO:0000256" key="1">
    <source>
        <dbReference type="ARBA" id="ARBA00022500"/>
    </source>
</evidence>
<proteinExistence type="predicted"/>
<gene>
    <name evidence="2" type="ORF">ENT37_13320</name>
</gene>
<organism evidence="2">
    <name type="scientific">Anaerolinea thermolimosa</name>
    <dbReference type="NCBI Taxonomy" id="229919"/>
    <lineage>
        <taxon>Bacteria</taxon>
        <taxon>Bacillati</taxon>
        <taxon>Chloroflexota</taxon>
        <taxon>Anaerolineae</taxon>
        <taxon>Anaerolineales</taxon>
        <taxon>Anaerolineaceae</taxon>
        <taxon>Anaerolinea</taxon>
    </lineage>
</organism>
<dbReference type="SUPFAM" id="SSF103039">
    <property type="entry name" value="CheC-like"/>
    <property type="match status" value="1"/>
</dbReference>
<accession>A0A7C4PND0</accession>
<dbReference type="Gene3D" id="3.40.1550.10">
    <property type="entry name" value="CheC-like"/>
    <property type="match status" value="1"/>
</dbReference>